<dbReference type="InterPro" id="IPR027038">
    <property type="entry name" value="RanGap"/>
</dbReference>
<dbReference type="GO" id="GO:0005634">
    <property type="term" value="C:nucleus"/>
    <property type="evidence" value="ECO:0007669"/>
    <property type="project" value="TreeGrafter"/>
</dbReference>
<evidence type="ECO:0000313" key="2">
    <source>
        <dbReference type="EMBL" id="KAK0389699.1"/>
    </source>
</evidence>
<reference evidence="2" key="1">
    <citation type="submission" date="2022-10" db="EMBL/GenBank/DDBJ databases">
        <title>Determination and structural analysis of whole genome sequence of Sarocladium strictum F4-1.</title>
        <authorList>
            <person name="Hu L."/>
            <person name="Jiang Y."/>
        </authorList>
    </citation>
    <scope>NUCLEOTIDE SEQUENCE</scope>
    <source>
        <strain evidence="2">F4-1</strain>
    </source>
</reference>
<dbReference type="AlphaFoldDB" id="A0AA39GMI1"/>
<accession>A0AA39GMI1</accession>
<keyword evidence="3" id="KW-1185">Reference proteome</keyword>
<organism evidence="2 3">
    <name type="scientific">Sarocladium strictum</name>
    <name type="common">Black bundle disease fungus</name>
    <name type="synonym">Acremonium strictum</name>
    <dbReference type="NCBI Taxonomy" id="5046"/>
    <lineage>
        <taxon>Eukaryota</taxon>
        <taxon>Fungi</taxon>
        <taxon>Dikarya</taxon>
        <taxon>Ascomycota</taxon>
        <taxon>Pezizomycotina</taxon>
        <taxon>Sordariomycetes</taxon>
        <taxon>Hypocreomycetidae</taxon>
        <taxon>Hypocreales</taxon>
        <taxon>Sarocladiaceae</taxon>
        <taxon>Sarocladium</taxon>
    </lineage>
</organism>
<protein>
    <recommendedName>
        <fullName evidence="4">Cell wall biogenesis protein Mhp1</fullName>
    </recommendedName>
</protein>
<evidence type="ECO:0000256" key="1">
    <source>
        <dbReference type="SAM" id="MobiDB-lite"/>
    </source>
</evidence>
<feature type="compositionally biased region" description="Polar residues" evidence="1">
    <location>
        <begin position="93"/>
        <end position="104"/>
    </location>
</feature>
<feature type="region of interest" description="Disordered" evidence="1">
    <location>
        <begin position="277"/>
        <end position="426"/>
    </location>
</feature>
<dbReference type="PANTHER" id="PTHR24113">
    <property type="entry name" value="RAN GTPASE-ACTIVATING PROTEIN 1"/>
    <property type="match status" value="1"/>
</dbReference>
<feature type="compositionally biased region" description="Low complexity" evidence="1">
    <location>
        <begin position="52"/>
        <end position="68"/>
    </location>
</feature>
<feature type="region of interest" description="Disordered" evidence="1">
    <location>
        <begin position="30"/>
        <end position="202"/>
    </location>
</feature>
<feature type="region of interest" description="Disordered" evidence="1">
    <location>
        <begin position="931"/>
        <end position="960"/>
    </location>
</feature>
<comment type="caution">
    <text evidence="2">The sequence shown here is derived from an EMBL/GenBank/DDBJ whole genome shotgun (WGS) entry which is preliminary data.</text>
</comment>
<dbReference type="InterPro" id="IPR032675">
    <property type="entry name" value="LRR_dom_sf"/>
</dbReference>
<feature type="compositionally biased region" description="Polar residues" evidence="1">
    <location>
        <begin position="322"/>
        <end position="334"/>
    </location>
</feature>
<evidence type="ECO:0008006" key="4">
    <source>
        <dbReference type="Google" id="ProtNLM"/>
    </source>
</evidence>
<dbReference type="SUPFAM" id="SSF52047">
    <property type="entry name" value="RNI-like"/>
    <property type="match status" value="1"/>
</dbReference>
<feature type="compositionally biased region" description="Basic and acidic residues" evidence="1">
    <location>
        <begin position="354"/>
        <end position="376"/>
    </location>
</feature>
<dbReference type="GO" id="GO:0048471">
    <property type="term" value="C:perinuclear region of cytoplasm"/>
    <property type="evidence" value="ECO:0007669"/>
    <property type="project" value="TreeGrafter"/>
</dbReference>
<dbReference type="SMART" id="SM00368">
    <property type="entry name" value="LRR_RI"/>
    <property type="match status" value="3"/>
</dbReference>
<feature type="region of interest" description="Disordered" evidence="1">
    <location>
        <begin position="863"/>
        <end position="882"/>
    </location>
</feature>
<feature type="compositionally biased region" description="Low complexity" evidence="1">
    <location>
        <begin position="417"/>
        <end position="426"/>
    </location>
</feature>
<sequence length="1196" mass="130047">MEQVHGVDVSWMTNKVPKDKVIDRVTLAQPNGAATVHPADPALAAKHRTNGSMPVATPTTTSMTAPAANGSPEKNGSSPVPVPRRRARSGSSDKNGSIGTSPKRSSWFSNISSKFSSSPSSPTTNGSANHLPTQHESQHEGHQHEQHEKDAGFQPSSPGAQPAAQETDAEPPVPKVSGNKNAVLPHATKPVDNGPYTPAPPRSAQAGFLGVFRRLSSSGSMNGGSVKGLGHGLVERCVLNVDHDRERCPISELKDAKLRRVAFCVDVEIAPMPKYVDPELNSKAKPVANGPKKKLTEKGEGEALKNPKSVEEEKNAGGDFSTPVTKVQESTSAPKESPAAVDPDSAEPKPSSPADKEKDSTKKKDKKKRSEEERKARKEKKRRLAEANGSIPMEIRYDSADSSDGTFDAALGPESPPRTTSTPTTNPVRIYRRCCQLRESPILKKITEQLMDPTNYSSASGTVYKLDLTGYWMQLGDLITLGDFLAVVPVRAVVLDSTKINDEGLRVILAGLLASKRHDPRKRKQKLSQEEQGGVVEVLDLKNNKLGPDGWKYISLFLYRCKSLKYLDVSHIPFPRQPAVQNGKLPNGLPIPRTISDIFAKALATRPGGATLELVNISGTEPSMEQLGCIIDGVIKCGVKRLGLGHNHLDREGLHHLAKYLAAGRSEGLDLAGNDLRDNIDVIAECLKGSNTLWALSLAGCNLDPPSLCKILPIVSTIDEFRFIDLSRNNDLFSSTPSAVGMLRRYLPKMHYLRRIHLKECGLSAEQAIAVVEVLPEARSLAHIDLLDNEELVKLANAETEEAKEEACALYASLMAAARVSKSIVCIDIEVPADNAGEIVKAMAKQVVAYCLRNMSRIQHVGTSISSSETEAGGDDEQPAAYPDVLAPLLGHDVLDSDEPSVEGESAPDEDYVIGGTGVVKALTCCLQNRGDESRRPSGEFARNAENDEAGAMPKLHGGKAKDMSKHLLAGARKIRHRLQPALSRALANPGGEQDLRKLTFLDETLKGIIKRFEDEYPDTREPAHEEESILAHVPSNLSSSPPQHEIAISDNEDDSEIHPARPLSRSNSMLSRLLAEEEGRVLRVGHHFRSGISKQEQIDLLKSIDDVSSDPQHAHILTQLAEELGGEFLERVKEKGALRAFKEHEELLRDSMQKVDPEHWTRFVESQRKARANITMPSNENAKEMYDGGESAIAD</sequence>
<dbReference type="GO" id="GO:0006913">
    <property type="term" value="P:nucleocytoplasmic transport"/>
    <property type="evidence" value="ECO:0007669"/>
    <property type="project" value="TreeGrafter"/>
</dbReference>
<dbReference type="PANTHER" id="PTHR24113:SF15">
    <property type="entry name" value="NACHT DOMAIN-CONTAINING PROTEIN"/>
    <property type="match status" value="1"/>
</dbReference>
<gene>
    <name evidence="2" type="ORF">NLU13_3272</name>
</gene>
<feature type="compositionally biased region" description="Basic and acidic residues" evidence="1">
    <location>
        <begin position="294"/>
        <end position="316"/>
    </location>
</feature>
<name>A0AA39GMI1_SARSR</name>
<dbReference type="Proteomes" id="UP001175261">
    <property type="component" value="Unassembled WGS sequence"/>
</dbReference>
<dbReference type="GO" id="GO:0005096">
    <property type="term" value="F:GTPase activator activity"/>
    <property type="evidence" value="ECO:0007669"/>
    <property type="project" value="InterPro"/>
</dbReference>
<evidence type="ECO:0000313" key="3">
    <source>
        <dbReference type="Proteomes" id="UP001175261"/>
    </source>
</evidence>
<feature type="compositionally biased region" description="Basic and acidic residues" evidence="1">
    <location>
        <begin position="136"/>
        <end position="151"/>
    </location>
</feature>
<dbReference type="Gene3D" id="3.80.10.10">
    <property type="entry name" value="Ribonuclease Inhibitor"/>
    <property type="match status" value="2"/>
</dbReference>
<feature type="compositionally biased region" description="Basic and acidic residues" evidence="1">
    <location>
        <begin position="931"/>
        <end position="946"/>
    </location>
</feature>
<dbReference type="GO" id="GO:0005829">
    <property type="term" value="C:cytosol"/>
    <property type="evidence" value="ECO:0007669"/>
    <property type="project" value="TreeGrafter"/>
</dbReference>
<feature type="compositionally biased region" description="Low complexity" evidence="1">
    <location>
        <begin position="105"/>
        <end position="127"/>
    </location>
</feature>
<dbReference type="EMBL" id="JAPDFR010000002">
    <property type="protein sequence ID" value="KAK0389699.1"/>
    <property type="molecule type" value="Genomic_DNA"/>
</dbReference>
<proteinExistence type="predicted"/>
<feature type="region of interest" description="Disordered" evidence="1">
    <location>
        <begin position="1033"/>
        <end position="1065"/>
    </location>
</feature>
<dbReference type="GO" id="GO:0031267">
    <property type="term" value="F:small GTPase binding"/>
    <property type="evidence" value="ECO:0007669"/>
    <property type="project" value="TreeGrafter"/>
</dbReference>